<feature type="transmembrane region" description="Helical" evidence="7">
    <location>
        <begin position="136"/>
        <end position="159"/>
    </location>
</feature>
<feature type="transmembrane region" description="Helical" evidence="7">
    <location>
        <begin position="337"/>
        <end position="353"/>
    </location>
</feature>
<reference evidence="10" key="1">
    <citation type="submission" date="2016-10" db="EMBL/GenBank/DDBJ databases">
        <authorList>
            <person name="Wegmann U."/>
        </authorList>
    </citation>
    <scope>NUCLEOTIDE SEQUENCE [LARGE SCALE GENOMIC DNA]</scope>
</reference>
<dbReference type="OrthoDB" id="5404879at2"/>
<feature type="transmembrane region" description="Helical" evidence="7">
    <location>
        <begin position="397"/>
        <end position="417"/>
    </location>
</feature>
<comment type="subcellular location">
    <subcellularLocation>
        <location evidence="1">Cell inner membrane</location>
        <topology evidence="1">Multi-pass membrane protein</topology>
    </subcellularLocation>
</comment>
<dbReference type="PANTHER" id="PTHR33362:SF4">
    <property type="entry name" value="2,3-DIKETO-L-GULONATE TRAP TRANSPORTER LARGE PERMEASE PROTEIN YIAN"/>
    <property type="match status" value="1"/>
</dbReference>
<dbReference type="EMBL" id="LT630450">
    <property type="protein sequence ID" value="SFV72728.1"/>
    <property type="molecule type" value="Genomic_DNA"/>
</dbReference>
<organism evidence="9 10">
    <name type="scientific">Desulfovibrio piger</name>
    <dbReference type="NCBI Taxonomy" id="901"/>
    <lineage>
        <taxon>Bacteria</taxon>
        <taxon>Pseudomonadati</taxon>
        <taxon>Thermodesulfobacteriota</taxon>
        <taxon>Desulfovibrionia</taxon>
        <taxon>Desulfovibrionales</taxon>
        <taxon>Desulfovibrionaceae</taxon>
        <taxon>Desulfovibrio</taxon>
    </lineage>
</organism>
<feature type="transmembrane region" description="Helical" evidence="7">
    <location>
        <begin position="171"/>
        <end position="193"/>
    </location>
</feature>
<evidence type="ECO:0000313" key="10">
    <source>
        <dbReference type="Proteomes" id="UP000186323"/>
    </source>
</evidence>
<feature type="transmembrane region" description="Helical" evidence="7">
    <location>
        <begin position="359"/>
        <end position="385"/>
    </location>
</feature>
<dbReference type="PIRSF" id="PIRSF006066">
    <property type="entry name" value="HI0050"/>
    <property type="match status" value="1"/>
</dbReference>
<dbReference type="NCBIfam" id="TIGR00786">
    <property type="entry name" value="dctM"/>
    <property type="match status" value="1"/>
</dbReference>
<accession>A0A1K1LDE1</accession>
<feature type="domain" description="TRAP C4-dicarboxylate transport system permease DctM subunit" evidence="8">
    <location>
        <begin position="7"/>
        <end position="416"/>
    </location>
</feature>
<sequence>MELFLFLGSLFAFLFVGIPISMVLVLCSIVLMWHSGMWDSMIIPSTMLDGANNYPLMAIPFFVFAGEIMAEGGLSKRVVQLAQLMIGRVRGGLGYAAIISSVIFAGLMGSSVGEAAALGGLLLPMMAEVGYKPGRAGGVIASGAILGPIIPPSTNFILLGATISGLSITKLFMIGLFPGIFIGLALMVVWYFIVRIDGYNETITFSREEKWKIIRDAMPAFMMPVLLLGGIRFGVFTPTEGGAFAAIYAIIVCVGYYRELSFRGLLRVSARAARTTAVVMLIVATATAVGWFITIAQIPNQVTDLFRPLIDSPVLLLLAINIFLFLVGMVMDLTPNILIFAPVFYPLITQAGIDPYFFGLLFILNLGIGVITPPVGTVLYVVCGVGNIKITKLVRGMLPFLVTEIVMLFLLLFFPTLSLTPLKWLMGGG</sequence>
<dbReference type="RefSeq" id="WP_072333532.1">
    <property type="nucleotide sequence ID" value="NZ_CALJDE010000061.1"/>
</dbReference>
<evidence type="ECO:0000256" key="3">
    <source>
        <dbReference type="ARBA" id="ARBA00022519"/>
    </source>
</evidence>
<dbReference type="Proteomes" id="UP000186323">
    <property type="component" value="Chromosome I"/>
</dbReference>
<dbReference type="PANTHER" id="PTHR33362">
    <property type="entry name" value="SIALIC ACID TRAP TRANSPORTER PERMEASE PROTEIN SIAT-RELATED"/>
    <property type="match status" value="1"/>
</dbReference>
<evidence type="ECO:0000256" key="2">
    <source>
        <dbReference type="ARBA" id="ARBA00022475"/>
    </source>
</evidence>
<keyword evidence="10" id="KW-1185">Reference proteome</keyword>
<feature type="transmembrane region" description="Helical" evidence="7">
    <location>
        <begin position="310"/>
        <end position="330"/>
    </location>
</feature>
<proteinExistence type="predicted"/>
<evidence type="ECO:0000256" key="5">
    <source>
        <dbReference type="ARBA" id="ARBA00022989"/>
    </source>
</evidence>
<dbReference type="InterPro" id="IPR010656">
    <property type="entry name" value="DctM"/>
</dbReference>
<dbReference type="AlphaFoldDB" id="A0A1K1LDE1"/>
<keyword evidence="2" id="KW-1003">Cell membrane</keyword>
<dbReference type="InterPro" id="IPR004681">
    <property type="entry name" value="TRAP_DctM"/>
</dbReference>
<keyword evidence="6 7" id="KW-0472">Membrane</keyword>
<gene>
    <name evidence="9" type="ORF">DESPIGER_0856</name>
</gene>
<dbReference type="Pfam" id="PF06808">
    <property type="entry name" value="DctM"/>
    <property type="match status" value="1"/>
</dbReference>
<feature type="transmembrane region" description="Helical" evidence="7">
    <location>
        <begin position="94"/>
        <end position="124"/>
    </location>
</feature>
<dbReference type="GO" id="GO:0022857">
    <property type="term" value="F:transmembrane transporter activity"/>
    <property type="evidence" value="ECO:0007669"/>
    <property type="project" value="TreeGrafter"/>
</dbReference>
<dbReference type="GO" id="GO:0005886">
    <property type="term" value="C:plasma membrane"/>
    <property type="evidence" value="ECO:0007669"/>
    <property type="project" value="UniProtKB-SubCell"/>
</dbReference>
<evidence type="ECO:0000256" key="6">
    <source>
        <dbReference type="ARBA" id="ARBA00023136"/>
    </source>
</evidence>
<evidence type="ECO:0000313" key="9">
    <source>
        <dbReference type="EMBL" id="SFV72728.1"/>
    </source>
</evidence>
<name>A0A1K1LDE1_9BACT</name>
<keyword evidence="3" id="KW-0997">Cell inner membrane</keyword>
<keyword evidence="5 7" id="KW-1133">Transmembrane helix</keyword>
<dbReference type="KEGG" id="dpg:DESPIGER_0856"/>
<evidence type="ECO:0000256" key="4">
    <source>
        <dbReference type="ARBA" id="ARBA00022692"/>
    </source>
</evidence>
<evidence type="ECO:0000256" key="7">
    <source>
        <dbReference type="SAM" id="Phobius"/>
    </source>
</evidence>
<evidence type="ECO:0000259" key="8">
    <source>
        <dbReference type="Pfam" id="PF06808"/>
    </source>
</evidence>
<feature type="transmembrane region" description="Helical" evidence="7">
    <location>
        <begin position="241"/>
        <end position="257"/>
    </location>
</feature>
<protein>
    <submittedName>
        <fullName evidence="9">TRAP-type C4-dicarboxylate transport system, large permease component</fullName>
    </submittedName>
</protein>
<feature type="transmembrane region" description="Helical" evidence="7">
    <location>
        <begin position="6"/>
        <end position="33"/>
    </location>
</feature>
<keyword evidence="4 7" id="KW-0812">Transmembrane</keyword>
<feature type="transmembrane region" description="Helical" evidence="7">
    <location>
        <begin position="278"/>
        <end position="298"/>
    </location>
</feature>
<evidence type="ECO:0000256" key="1">
    <source>
        <dbReference type="ARBA" id="ARBA00004429"/>
    </source>
</evidence>